<dbReference type="AlphaFoldDB" id="J5GJT2"/>
<evidence type="ECO:0000313" key="3">
    <source>
        <dbReference type="Proteomes" id="UP000006745"/>
    </source>
</evidence>
<keyword evidence="1" id="KW-0812">Transmembrane</keyword>
<gene>
    <name evidence="2" type="ORF">HMPREF1125_1846</name>
</gene>
<keyword evidence="1" id="KW-0472">Membrane</keyword>
<name>J5GJT2_STROR</name>
<proteinExistence type="predicted"/>
<reference evidence="2 3" key="1">
    <citation type="submission" date="2012-07" db="EMBL/GenBank/DDBJ databases">
        <authorList>
            <person name="Durkin A.S."/>
            <person name="McCorrison J."/>
            <person name="Torralba M."/>
            <person name="Gillis M."/>
            <person name="Methe B."/>
            <person name="Sutton G."/>
            <person name="Nelson K.E."/>
        </authorList>
    </citation>
    <scope>NUCLEOTIDE SEQUENCE [LARGE SCALE GENOMIC DNA]</scope>
    <source>
        <strain evidence="2 3">SK304</strain>
    </source>
</reference>
<dbReference type="RefSeq" id="WP_002883399.1">
    <property type="nucleotide sequence ID" value="NZ_ALJN01000022.1"/>
</dbReference>
<sequence length="57" mass="6731">MRNKKKKFIPSLLTKKIMEDVKAKKIDFIIDLIIAGIIFYIIHSIVTGLWVLLKIRY</sequence>
<feature type="transmembrane region" description="Helical" evidence="1">
    <location>
        <begin position="28"/>
        <end position="53"/>
    </location>
</feature>
<evidence type="ECO:0000256" key="1">
    <source>
        <dbReference type="SAM" id="Phobius"/>
    </source>
</evidence>
<protein>
    <submittedName>
        <fullName evidence="2">Uncharacterized protein</fullName>
    </submittedName>
</protein>
<dbReference type="Proteomes" id="UP000006745">
    <property type="component" value="Unassembled WGS sequence"/>
</dbReference>
<evidence type="ECO:0000313" key="2">
    <source>
        <dbReference type="EMBL" id="EJP19073.1"/>
    </source>
</evidence>
<keyword evidence="1" id="KW-1133">Transmembrane helix</keyword>
<organism evidence="2 3">
    <name type="scientific">Streptococcus oralis SK304</name>
    <dbReference type="NCBI Taxonomy" id="1161421"/>
    <lineage>
        <taxon>Bacteria</taxon>
        <taxon>Bacillati</taxon>
        <taxon>Bacillota</taxon>
        <taxon>Bacilli</taxon>
        <taxon>Lactobacillales</taxon>
        <taxon>Streptococcaceae</taxon>
        <taxon>Streptococcus</taxon>
    </lineage>
</organism>
<dbReference type="EMBL" id="ALJN01000022">
    <property type="protein sequence ID" value="EJP19073.1"/>
    <property type="molecule type" value="Genomic_DNA"/>
</dbReference>
<comment type="caution">
    <text evidence="2">The sequence shown here is derived from an EMBL/GenBank/DDBJ whole genome shotgun (WGS) entry which is preliminary data.</text>
</comment>
<accession>J5GJT2</accession>